<protein>
    <submittedName>
        <fullName evidence="2">ATP-dependent zinc protease</fullName>
    </submittedName>
</protein>
<dbReference type="RefSeq" id="WP_211629789.1">
    <property type="nucleotide sequence ID" value="NZ_CP073100.1"/>
</dbReference>
<sequence length="185" mass="20022">MKRTPRTYKAVPEQVEASSGELARELGLPWKQAGMPRLLIGRREWVGLPDLGISPLNAKTDSGARSSSLHAEDISLSEDGKSVKFVTANHYGDRISCEAVVVMTKKVRSSSGAAKKRIFIETKAVLAGGFTCAIRLSLANRSVMRCPMLIGRRALSGFFLIDPQASHLLGGVRDLEPHVPGTRPS</sequence>
<dbReference type="KEGG" id="lamb:KBB96_12545"/>
<dbReference type="AlphaFoldDB" id="A0A975G6H9"/>
<name>A0A975G6H9_9BACT</name>
<gene>
    <name evidence="2" type="ORF">KBB96_12545</name>
</gene>
<dbReference type="InterPro" id="IPR008503">
    <property type="entry name" value="Asp_endopeptidase"/>
</dbReference>
<dbReference type="EMBL" id="CP073100">
    <property type="protein sequence ID" value="QUE49700.1"/>
    <property type="molecule type" value="Genomic_DNA"/>
</dbReference>
<dbReference type="Proteomes" id="UP000676169">
    <property type="component" value="Chromosome"/>
</dbReference>
<evidence type="ECO:0000259" key="1">
    <source>
        <dbReference type="Pfam" id="PF05618"/>
    </source>
</evidence>
<evidence type="ECO:0000313" key="2">
    <source>
        <dbReference type="EMBL" id="QUE49700.1"/>
    </source>
</evidence>
<keyword evidence="3" id="KW-1185">Reference proteome</keyword>
<organism evidence="2 3">
    <name type="scientific">Luteolibacter ambystomatis</name>
    <dbReference type="NCBI Taxonomy" id="2824561"/>
    <lineage>
        <taxon>Bacteria</taxon>
        <taxon>Pseudomonadati</taxon>
        <taxon>Verrucomicrobiota</taxon>
        <taxon>Verrucomicrobiia</taxon>
        <taxon>Verrucomicrobiales</taxon>
        <taxon>Verrucomicrobiaceae</taxon>
        <taxon>Luteolibacter</taxon>
    </lineage>
</organism>
<accession>A0A975G6H9</accession>
<dbReference type="InterPro" id="IPR021109">
    <property type="entry name" value="Peptidase_aspartic_dom_sf"/>
</dbReference>
<dbReference type="SUPFAM" id="SSF50630">
    <property type="entry name" value="Acid proteases"/>
    <property type="match status" value="1"/>
</dbReference>
<dbReference type="PANTHER" id="PTHR38037">
    <property type="entry name" value="ZN_PROTEASE DOMAIN-CONTAINING PROTEIN"/>
    <property type="match status" value="1"/>
</dbReference>
<keyword evidence="2" id="KW-0378">Hydrolase</keyword>
<dbReference type="Pfam" id="PF05618">
    <property type="entry name" value="Zn_protease"/>
    <property type="match status" value="1"/>
</dbReference>
<reference evidence="2" key="1">
    <citation type="submission" date="2021-04" db="EMBL/GenBank/DDBJ databases">
        <title>Luteolibacter sp. 32A isolated from the skin of an Anderson's salamander (Ambystoma andersonii).</title>
        <authorList>
            <person name="Spergser J."/>
            <person name="Busse H.-J."/>
        </authorList>
    </citation>
    <scope>NUCLEOTIDE SEQUENCE</scope>
    <source>
        <strain evidence="2">32A</strain>
    </source>
</reference>
<evidence type="ECO:0000313" key="3">
    <source>
        <dbReference type="Proteomes" id="UP000676169"/>
    </source>
</evidence>
<proteinExistence type="predicted"/>
<dbReference type="PANTHER" id="PTHR38037:SF2">
    <property type="entry name" value="ATP-DEPENDENT ZINC PROTEASE DOMAIN-CONTAINING PROTEIN-RELATED"/>
    <property type="match status" value="1"/>
</dbReference>
<feature type="domain" description="Retropepsin-like aspartic endopeptidase" evidence="1">
    <location>
        <begin position="40"/>
        <end position="165"/>
    </location>
</feature>
<dbReference type="GO" id="GO:0006508">
    <property type="term" value="P:proteolysis"/>
    <property type="evidence" value="ECO:0007669"/>
    <property type="project" value="UniProtKB-KW"/>
</dbReference>
<dbReference type="Gene3D" id="2.40.70.10">
    <property type="entry name" value="Acid Proteases"/>
    <property type="match status" value="1"/>
</dbReference>
<keyword evidence="2" id="KW-0645">Protease</keyword>
<dbReference type="GO" id="GO:0008233">
    <property type="term" value="F:peptidase activity"/>
    <property type="evidence" value="ECO:0007669"/>
    <property type="project" value="UniProtKB-KW"/>
</dbReference>